<proteinExistence type="predicted"/>
<dbReference type="AlphaFoldDB" id="A0AAN8JAN0"/>
<evidence type="ECO:0000313" key="1">
    <source>
        <dbReference type="EMBL" id="KAK6172134.1"/>
    </source>
</evidence>
<comment type="caution">
    <text evidence="1">The sequence shown here is derived from an EMBL/GenBank/DDBJ whole genome shotgun (WGS) entry which is preliminary data.</text>
</comment>
<keyword evidence="2" id="KW-1185">Reference proteome</keyword>
<organism evidence="1 2">
    <name type="scientific">Patella caerulea</name>
    <name type="common">Rayed Mediterranean limpet</name>
    <dbReference type="NCBI Taxonomy" id="87958"/>
    <lineage>
        <taxon>Eukaryota</taxon>
        <taxon>Metazoa</taxon>
        <taxon>Spiralia</taxon>
        <taxon>Lophotrochozoa</taxon>
        <taxon>Mollusca</taxon>
        <taxon>Gastropoda</taxon>
        <taxon>Patellogastropoda</taxon>
        <taxon>Patelloidea</taxon>
        <taxon>Patellidae</taxon>
        <taxon>Patella</taxon>
    </lineage>
</organism>
<name>A0AAN8JAN0_PATCE</name>
<dbReference type="EMBL" id="JAZGQO010000011">
    <property type="protein sequence ID" value="KAK6172134.1"/>
    <property type="molecule type" value="Genomic_DNA"/>
</dbReference>
<sequence length="154" mass="17914">MYFNDEKIKHIYSDISNDNDETVEIKPADVDTWFASPITDDEMSSLMKKIIPGTTEKKISWACRLFESWRKARNDKIRQGDTSGHQLSFITRELDFLNDDELSYCLSRFIVETRKADGKTLRQLVLLIQITLAAQLNCYHTRFLKSSRILSTTL</sequence>
<protein>
    <submittedName>
        <fullName evidence="1">Uncharacterized protein</fullName>
    </submittedName>
</protein>
<accession>A0AAN8JAN0</accession>
<dbReference type="Proteomes" id="UP001347796">
    <property type="component" value="Unassembled WGS sequence"/>
</dbReference>
<reference evidence="1 2" key="1">
    <citation type="submission" date="2024-01" db="EMBL/GenBank/DDBJ databases">
        <title>The genome of the rayed Mediterranean limpet Patella caerulea (Linnaeus, 1758).</title>
        <authorList>
            <person name="Anh-Thu Weber A."/>
            <person name="Halstead-Nussloch G."/>
        </authorList>
    </citation>
    <scope>NUCLEOTIDE SEQUENCE [LARGE SCALE GENOMIC DNA]</scope>
    <source>
        <strain evidence="1">AATW-2023a</strain>
        <tissue evidence="1">Whole specimen</tissue>
    </source>
</reference>
<gene>
    <name evidence="1" type="ORF">SNE40_015863</name>
</gene>
<evidence type="ECO:0000313" key="2">
    <source>
        <dbReference type="Proteomes" id="UP001347796"/>
    </source>
</evidence>